<dbReference type="EC" id="2.1.1.72" evidence="2"/>
<dbReference type="SUPFAM" id="SSF53335">
    <property type="entry name" value="S-adenosyl-L-methionine-dependent methyltransferases"/>
    <property type="match status" value="1"/>
</dbReference>
<dbReference type="InterPro" id="IPR002052">
    <property type="entry name" value="DNA_methylase_N6_adenine_CS"/>
</dbReference>
<dbReference type="PRINTS" id="PR00507">
    <property type="entry name" value="N12N6MTFRASE"/>
</dbReference>
<reference evidence="10 11" key="1">
    <citation type="submission" date="2020-07" db="EMBL/GenBank/DDBJ databases">
        <title>Bacterium isolated from marine sediment.</title>
        <authorList>
            <person name="Shang D."/>
        </authorList>
    </citation>
    <scope>NUCLEOTIDE SEQUENCE [LARGE SCALE GENOMIC DNA]</scope>
    <source>
        <strain evidence="10 11">F6074</strain>
    </source>
</reference>
<organism evidence="10 11">
    <name type="scientific">Gelidibacter maritimus</name>
    <dbReference type="NCBI Taxonomy" id="2761487"/>
    <lineage>
        <taxon>Bacteria</taxon>
        <taxon>Pseudomonadati</taxon>
        <taxon>Bacteroidota</taxon>
        <taxon>Flavobacteriia</taxon>
        <taxon>Flavobacteriales</taxon>
        <taxon>Flavobacteriaceae</taxon>
        <taxon>Gelidibacter</taxon>
    </lineage>
</organism>
<dbReference type="GO" id="GO:0009307">
    <property type="term" value="P:DNA restriction-modification system"/>
    <property type="evidence" value="ECO:0007669"/>
    <property type="project" value="UniProtKB-KW"/>
</dbReference>
<keyword evidence="7" id="KW-0238">DNA-binding</keyword>
<evidence type="ECO:0000256" key="5">
    <source>
        <dbReference type="ARBA" id="ARBA00022691"/>
    </source>
</evidence>
<dbReference type="SUPFAM" id="SSF55874">
    <property type="entry name" value="ATPase domain of HSP90 chaperone/DNA topoisomerase II/histidine kinase"/>
    <property type="match status" value="1"/>
</dbReference>
<dbReference type="CDD" id="cd16961">
    <property type="entry name" value="RMtype1_S_TRD-CR_like"/>
    <property type="match status" value="1"/>
</dbReference>
<accession>A0A7W2R591</accession>
<evidence type="ECO:0000256" key="1">
    <source>
        <dbReference type="ARBA" id="ARBA00006594"/>
    </source>
</evidence>
<dbReference type="PANTHER" id="PTHR42933">
    <property type="entry name" value="SLR6095 PROTEIN"/>
    <property type="match status" value="1"/>
</dbReference>
<dbReference type="GO" id="GO:0003677">
    <property type="term" value="F:DNA binding"/>
    <property type="evidence" value="ECO:0007669"/>
    <property type="project" value="UniProtKB-KW"/>
</dbReference>
<evidence type="ECO:0000256" key="4">
    <source>
        <dbReference type="ARBA" id="ARBA00022679"/>
    </source>
</evidence>
<dbReference type="SUPFAM" id="SSF116734">
    <property type="entry name" value="DNA methylase specificity domain"/>
    <property type="match status" value="1"/>
</dbReference>
<evidence type="ECO:0000256" key="2">
    <source>
        <dbReference type="ARBA" id="ARBA00011900"/>
    </source>
</evidence>
<dbReference type="RefSeq" id="WP_182206942.1">
    <property type="nucleotide sequence ID" value="NZ_JACGLT010000023.1"/>
</dbReference>
<keyword evidence="3 10" id="KW-0489">Methyltransferase</keyword>
<evidence type="ECO:0000256" key="6">
    <source>
        <dbReference type="ARBA" id="ARBA00022747"/>
    </source>
</evidence>
<protein>
    <recommendedName>
        <fullName evidence="2">site-specific DNA-methyltransferase (adenine-specific)</fullName>
        <ecNumber evidence="2">2.1.1.72</ecNumber>
    </recommendedName>
</protein>
<evidence type="ECO:0000256" key="3">
    <source>
        <dbReference type="ARBA" id="ARBA00022603"/>
    </source>
</evidence>
<dbReference type="GO" id="GO:0008170">
    <property type="term" value="F:N-methyltransferase activity"/>
    <property type="evidence" value="ECO:0007669"/>
    <property type="project" value="InterPro"/>
</dbReference>
<keyword evidence="6" id="KW-0680">Restriction system</keyword>
<keyword evidence="5" id="KW-0949">S-adenosyl-L-methionine</keyword>
<evidence type="ECO:0000256" key="7">
    <source>
        <dbReference type="ARBA" id="ARBA00023125"/>
    </source>
</evidence>
<dbReference type="AlphaFoldDB" id="A0A7W2R591"/>
<keyword evidence="4" id="KW-0808">Transferase</keyword>
<dbReference type="InterPro" id="IPR036890">
    <property type="entry name" value="HATPase_C_sf"/>
</dbReference>
<dbReference type="InterPro" id="IPR044946">
    <property type="entry name" value="Restrct_endonuc_typeI_TRD_sf"/>
</dbReference>
<dbReference type="InterPro" id="IPR051537">
    <property type="entry name" value="DNA_Adenine_Mtase"/>
</dbReference>
<evidence type="ECO:0000259" key="9">
    <source>
        <dbReference type="Pfam" id="PF02384"/>
    </source>
</evidence>
<feature type="domain" description="DNA methylase adenine-specific" evidence="9">
    <location>
        <begin position="111"/>
        <end position="386"/>
    </location>
</feature>
<dbReference type="PROSITE" id="PS00092">
    <property type="entry name" value="N6_MTASE"/>
    <property type="match status" value="1"/>
</dbReference>
<comment type="catalytic activity">
    <reaction evidence="8">
        <text>a 2'-deoxyadenosine in DNA + S-adenosyl-L-methionine = an N(6)-methyl-2'-deoxyadenosine in DNA + S-adenosyl-L-homocysteine + H(+)</text>
        <dbReference type="Rhea" id="RHEA:15197"/>
        <dbReference type="Rhea" id="RHEA-COMP:12418"/>
        <dbReference type="Rhea" id="RHEA-COMP:12419"/>
        <dbReference type="ChEBI" id="CHEBI:15378"/>
        <dbReference type="ChEBI" id="CHEBI:57856"/>
        <dbReference type="ChEBI" id="CHEBI:59789"/>
        <dbReference type="ChEBI" id="CHEBI:90615"/>
        <dbReference type="ChEBI" id="CHEBI:90616"/>
        <dbReference type="EC" id="2.1.1.72"/>
    </reaction>
</comment>
<comment type="similarity">
    <text evidence="1">Belongs to the N(4)/N(6)-methyltransferase family.</text>
</comment>
<evidence type="ECO:0000313" key="10">
    <source>
        <dbReference type="EMBL" id="MBA6154677.1"/>
    </source>
</evidence>
<dbReference type="EMBL" id="JACGLT010000023">
    <property type="protein sequence ID" value="MBA6154677.1"/>
    <property type="molecule type" value="Genomic_DNA"/>
</dbReference>
<comment type="caution">
    <text evidence="10">The sequence shown here is derived from an EMBL/GenBank/DDBJ whole genome shotgun (WGS) entry which is preliminary data.</text>
</comment>
<dbReference type="Gene3D" id="3.30.565.10">
    <property type="entry name" value="Histidine kinase-like ATPase, C-terminal domain"/>
    <property type="match status" value="1"/>
</dbReference>
<dbReference type="GO" id="GO:0009007">
    <property type="term" value="F:site-specific DNA-methyltransferase (adenine-specific) activity"/>
    <property type="evidence" value="ECO:0007669"/>
    <property type="project" value="UniProtKB-EC"/>
</dbReference>
<dbReference type="Gene3D" id="3.40.50.150">
    <property type="entry name" value="Vaccinia Virus protein VP39"/>
    <property type="match status" value="1"/>
</dbReference>
<gene>
    <name evidence="10" type="ORF">H3Z82_18295</name>
</gene>
<proteinExistence type="inferred from homology"/>
<dbReference type="InterPro" id="IPR003356">
    <property type="entry name" value="DNA_methylase_A-5"/>
</dbReference>
<evidence type="ECO:0000256" key="8">
    <source>
        <dbReference type="ARBA" id="ARBA00047942"/>
    </source>
</evidence>
<dbReference type="Proteomes" id="UP000541857">
    <property type="component" value="Unassembled WGS sequence"/>
</dbReference>
<dbReference type="Gene3D" id="3.90.220.20">
    <property type="entry name" value="DNA methylase specificity domains"/>
    <property type="match status" value="1"/>
</dbReference>
<dbReference type="GO" id="GO:0032259">
    <property type="term" value="P:methylation"/>
    <property type="evidence" value="ECO:0007669"/>
    <property type="project" value="UniProtKB-KW"/>
</dbReference>
<evidence type="ECO:0000313" key="11">
    <source>
        <dbReference type="Proteomes" id="UP000541857"/>
    </source>
</evidence>
<dbReference type="Pfam" id="PF02384">
    <property type="entry name" value="N6_Mtase"/>
    <property type="match status" value="1"/>
</dbReference>
<dbReference type="InterPro" id="IPR029063">
    <property type="entry name" value="SAM-dependent_MTases_sf"/>
</dbReference>
<dbReference type="PANTHER" id="PTHR42933:SF1">
    <property type="entry name" value="SITE-SPECIFIC DNA-METHYLTRANSFERASE (ADENINE-SPECIFIC)"/>
    <property type="match status" value="1"/>
</dbReference>
<sequence>MREDNYMEKGDVIKLTEQFWQPIGILRGVLPVEQHHIFLFLLSAYYDGIIEKGMFEREVNYEELFYFLEDDNRYCELLEIYKPVINGIPEWPLLDIIEEFSKIGNDIPELVFNKVFDNLLFKLASNQGKYSGEFLLPNEVSSLVMELVDIPNRAKVFNPFAGLASFATHLNNAQSYYGQEIVEATWALGKLRLLRLEKSSNINVDYRVEDSINNWPESNDFDLVISNPPFNYKVNSLKAYQFGKKKMTAEAYVINKGLESINSHGQVACVISPGLLFSDGEERNLRQYLVEEGLIETIVSLPGGILQHTAIPICILILARKRNSRNVIKFIDATSFIIKEDKAKMRLDNEKLLAYIKEGNNTEFIKEVNIETIRDNDFNLSVNRYFIKPVEGKKLSQFASFDPGYTFDDSHLAKFVQIKDLKDDVFDSELNIDTLEEKMAQEDKTIFVDTPSILMATVGNFIKPTYFSYKEEEPIALGSGIIAIGINKKEINPLFLINEFSADYIQNQLNSYRVGSIASYIKNEDLQNLVFKLPSINEQNAKIEGIFALSQKVKALELEKDNLIYRRKIEETDSSTSLSHVLGKPLLSIGSSLEIIQDVMWKLDPNWKDIVINESRQFRMADAFESIIKNIDYIQELVDDNTALVNVSAFPLTELQFLEFLIEFVSNEQISLPRDVTLELEIHDDIKQITDDKIIVRGNKQKLRIVLLNLIDNIKRHAFVEDSKIHDINIEVLPFIANEDEAKDFNYEINSKQAYIEIKVSNTGKSFPIDLNLEDYIRKNFSVGSTKNKGLGGYEINEILKVHNYGKRALNILRLDEDQEFSSTVSFIIPII</sequence>
<name>A0A7W2R591_9FLAO</name>
<keyword evidence="11" id="KW-1185">Reference proteome</keyword>